<sequence length="190" mass="20745">MAHTIVMLGGNGYIGRNVIDVWHRQCPHDRFVVVSRSGVGAPAIPEVTNVITNADDYDAVSRALPTSFDMICDFVGGMDPSANMPAAKVMARLAETHHCLCMGYVQGRLGGREFVESKEAVARFLEQQPVPVAIVDPTLVYGNGRNDKLSRMVPLLRFCGIFVKGLRPDPVGQVAEKLVKEMRARASQAH</sequence>
<evidence type="ECO:0000313" key="1">
    <source>
        <dbReference type="EMBL" id="MDJ1128499.1"/>
    </source>
</evidence>
<organism evidence="1 2">
    <name type="scientific">Kribbibacterium absianum</name>
    <dbReference type="NCBI Taxonomy" id="3044210"/>
    <lineage>
        <taxon>Bacteria</taxon>
        <taxon>Bacillati</taxon>
        <taxon>Actinomycetota</taxon>
        <taxon>Coriobacteriia</taxon>
        <taxon>Coriobacteriales</taxon>
        <taxon>Kribbibacteriaceae</taxon>
        <taxon>Kribbibacterium</taxon>
    </lineage>
</organism>
<proteinExistence type="predicted"/>
<dbReference type="RefSeq" id="WP_283712144.1">
    <property type="nucleotide sequence ID" value="NZ_JASJEW010000001.1"/>
</dbReference>
<protein>
    <recommendedName>
        <fullName evidence="3">NAD-dependent epimerase/dehydratase family protein</fullName>
    </recommendedName>
</protein>
<gene>
    <name evidence="1" type="ORF">QJ043_00135</name>
</gene>
<accession>A0ABT6ZI61</accession>
<evidence type="ECO:0000313" key="2">
    <source>
        <dbReference type="Proteomes" id="UP001431693"/>
    </source>
</evidence>
<evidence type="ECO:0008006" key="3">
    <source>
        <dbReference type="Google" id="ProtNLM"/>
    </source>
</evidence>
<reference evidence="1" key="1">
    <citation type="submission" date="2023-05" db="EMBL/GenBank/DDBJ databases">
        <title>[olsenella] sp. nov., isolated from a pig farm feces dump.</title>
        <authorList>
            <person name="Chang Y.-H."/>
        </authorList>
    </citation>
    <scope>NUCLEOTIDE SEQUENCE</scope>
    <source>
        <strain evidence="1">YH-ols2217</strain>
    </source>
</reference>
<dbReference type="EMBL" id="JASJEX010000001">
    <property type="protein sequence ID" value="MDJ1128499.1"/>
    <property type="molecule type" value="Genomic_DNA"/>
</dbReference>
<dbReference type="Gene3D" id="3.40.50.720">
    <property type="entry name" value="NAD(P)-binding Rossmann-like Domain"/>
    <property type="match status" value="1"/>
</dbReference>
<dbReference type="SUPFAM" id="SSF51735">
    <property type="entry name" value="NAD(P)-binding Rossmann-fold domains"/>
    <property type="match status" value="1"/>
</dbReference>
<dbReference type="InterPro" id="IPR036291">
    <property type="entry name" value="NAD(P)-bd_dom_sf"/>
</dbReference>
<keyword evidence="2" id="KW-1185">Reference proteome</keyword>
<dbReference type="Proteomes" id="UP001431693">
    <property type="component" value="Unassembled WGS sequence"/>
</dbReference>
<name>A0ABT6ZI61_9ACTN</name>
<comment type="caution">
    <text evidence="1">The sequence shown here is derived from an EMBL/GenBank/DDBJ whole genome shotgun (WGS) entry which is preliminary data.</text>
</comment>